<dbReference type="EMBL" id="LFJJ01000027">
    <property type="protein sequence ID" value="KND61236.1"/>
    <property type="molecule type" value="Genomic_DNA"/>
</dbReference>
<dbReference type="Pfam" id="PF06508">
    <property type="entry name" value="QueC"/>
    <property type="match status" value="1"/>
</dbReference>
<reference evidence="3" key="1">
    <citation type="submission" date="2015-06" db="EMBL/GenBank/DDBJ databases">
        <title>Comparative genomics of Burkholderia leaf nodule symbionts.</title>
        <authorList>
            <person name="Carlier A."/>
            <person name="Eberl L."/>
            <person name="Pinto-Carbo M."/>
        </authorList>
    </citation>
    <scope>NUCLEOTIDE SEQUENCE [LARGE SCALE GENOMIC DNA]</scope>
    <source>
        <strain evidence="3">UZHbot4</strain>
    </source>
</reference>
<dbReference type="OrthoDB" id="9789567at2"/>
<keyword evidence="1" id="KW-0671">Queuosine biosynthesis</keyword>
<dbReference type="InterPro" id="IPR014729">
    <property type="entry name" value="Rossmann-like_a/b/a_fold"/>
</dbReference>
<organism evidence="2 3">
    <name type="scientific">Candidatus Burkholderia verschuerenii</name>
    <dbReference type="NCBI Taxonomy" id="242163"/>
    <lineage>
        <taxon>Bacteria</taxon>
        <taxon>Pseudomonadati</taxon>
        <taxon>Pseudomonadota</taxon>
        <taxon>Betaproteobacteria</taxon>
        <taxon>Burkholderiales</taxon>
        <taxon>Burkholderiaceae</taxon>
        <taxon>Burkholderia</taxon>
    </lineage>
</organism>
<dbReference type="Gene3D" id="3.40.50.620">
    <property type="entry name" value="HUPs"/>
    <property type="match status" value="1"/>
</dbReference>
<evidence type="ECO:0000313" key="3">
    <source>
        <dbReference type="Proteomes" id="UP000036959"/>
    </source>
</evidence>
<protein>
    <recommendedName>
        <fullName evidence="4">7-cyano-7-deazaguanine synthase</fullName>
    </recommendedName>
</protein>
<dbReference type="Proteomes" id="UP000036959">
    <property type="component" value="Unassembled WGS sequence"/>
</dbReference>
<dbReference type="AlphaFoldDB" id="A0A0L0MG01"/>
<dbReference type="SUPFAM" id="SSF52402">
    <property type="entry name" value="Adenine nucleotide alpha hydrolases-like"/>
    <property type="match status" value="1"/>
</dbReference>
<dbReference type="PATRIC" id="fig|242163.4.peg.3789"/>
<keyword evidence="3" id="KW-1185">Reference proteome</keyword>
<dbReference type="GO" id="GO:0008616">
    <property type="term" value="P:tRNA queuosine(34) biosynthetic process"/>
    <property type="evidence" value="ECO:0007669"/>
    <property type="project" value="UniProtKB-KW"/>
</dbReference>
<evidence type="ECO:0008006" key="4">
    <source>
        <dbReference type="Google" id="ProtNLM"/>
    </source>
</evidence>
<dbReference type="InterPro" id="IPR049676">
    <property type="entry name" value="QatC"/>
</dbReference>
<gene>
    <name evidence="2" type="ORF">BVER_04092</name>
</gene>
<dbReference type="NCBIfam" id="NF041925">
    <property type="entry name" value="QatC"/>
    <property type="match status" value="1"/>
</dbReference>
<proteinExistence type="predicted"/>
<sequence>MGELPAMIEIDVRPEAADLPPPNDRRIPVQLYGASAAKDMGAIGGSVIDRVSRIAAPLDHAAFDFLSLSLSLAVAAADTFADRSEAADGWAREINLVVALADPERWRPAQSLLEKALRFLSGDQWSLRFVEGGRPLPAPRTRVSNKLVLADCRSACLFWGGLDSAIGMLDLRAEGERSVLISHAYTHDAGRQAEILNRAGGATPRLALHANPTKRLDHNNDVRMRTRSFNFFAMGALVAATLSKNYLQGKAVPLYVPENGLIAINSPLTNRRIGALSTRTTHPHYMLLIQQVFDAVGLPVRLHNPYATLTKGEMIAECADQGALRSFVSRTVSCGKWKRSGIQCGRCVPCLIRRASLYHAGWEDQTEYKASSKNLREVLKAGNDSDDLMAMILAARRMDSRDVSSWIAKTGPLPKDAAEQKALADVVSRGMAEVAQYLRSEQLPA</sequence>
<dbReference type="InterPro" id="IPR018317">
    <property type="entry name" value="QueC"/>
</dbReference>
<evidence type="ECO:0000256" key="1">
    <source>
        <dbReference type="ARBA" id="ARBA00022785"/>
    </source>
</evidence>
<evidence type="ECO:0000313" key="2">
    <source>
        <dbReference type="EMBL" id="KND61236.1"/>
    </source>
</evidence>
<comment type="caution">
    <text evidence="2">The sequence shown here is derived from an EMBL/GenBank/DDBJ whole genome shotgun (WGS) entry which is preliminary data.</text>
</comment>
<accession>A0A0L0MG01</accession>
<name>A0A0L0MG01_9BURK</name>